<keyword evidence="3" id="KW-1185">Reference proteome</keyword>
<dbReference type="Gene3D" id="3.40.50.1820">
    <property type="entry name" value="alpha/beta hydrolase"/>
    <property type="match status" value="1"/>
</dbReference>
<reference evidence="2 3" key="1">
    <citation type="submission" date="2018-07" db="EMBL/GenBank/DDBJ databases">
        <title>Pseudomonas laoshanensis sp. nov., isolated from soil.</title>
        <authorList>
            <person name="Sun J."/>
            <person name="Yu L."/>
            <person name="Wang M."/>
            <person name="Zhang C."/>
        </authorList>
    </citation>
    <scope>NUCLEOTIDE SEQUENCE [LARGE SCALE GENOMIC DNA]</scope>
    <source>
        <strain evidence="2 3">Y22</strain>
    </source>
</reference>
<dbReference type="InterPro" id="IPR000073">
    <property type="entry name" value="AB_hydrolase_1"/>
</dbReference>
<organism evidence="2 3">
    <name type="scientific">Halopseudomonas laoshanensis</name>
    <dbReference type="NCBI Taxonomy" id="2268758"/>
    <lineage>
        <taxon>Bacteria</taxon>
        <taxon>Pseudomonadati</taxon>
        <taxon>Pseudomonadota</taxon>
        <taxon>Gammaproteobacteria</taxon>
        <taxon>Pseudomonadales</taxon>
        <taxon>Pseudomonadaceae</taxon>
        <taxon>Halopseudomonas</taxon>
    </lineage>
</organism>
<dbReference type="GO" id="GO:0016787">
    <property type="term" value="F:hydrolase activity"/>
    <property type="evidence" value="ECO:0007669"/>
    <property type="project" value="UniProtKB-KW"/>
</dbReference>
<evidence type="ECO:0000313" key="2">
    <source>
        <dbReference type="EMBL" id="KAA0696398.1"/>
    </source>
</evidence>
<dbReference type="PANTHER" id="PTHR43194">
    <property type="entry name" value="HYDROLASE ALPHA/BETA FOLD FAMILY"/>
    <property type="match status" value="1"/>
</dbReference>
<protein>
    <submittedName>
        <fullName evidence="2">Alpha/beta hydrolase</fullName>
    </submittedName>
</protein>
<evidence type="ECO:0000259" key="1">
    <source>
        <dbReference type="Pfam" id="PF00561"/>
    </source>
</evidence>
<feature type="domain" description="AB hydrolase-1" evidence="1">
    <location>
        <begin position="29"/>
        <end position="253"/>
    </location>
</feature>
<dbReference type="EMBL" id="QOVF01000001">
    <property type="protein sequence ID" value="KAA0696398.1"/>
    <property type="molecule type" value="Genomic_DNA"/>
</dbReference>
<keyword evidence="2" id="KW-0378">Hydrolase</keyword>
<gene>
    <name evidence="2" type="ORF">DT594_03340</name>
</gene>
<proteinExistence type="predicted"/>
<dbReference type="InterPro" id="IPR029058">
    <property type="entry name" value="AB_hydrolase_fold"/>
</dbReference>
<dbReference type="Proteomes" id="UP000463138">
    <property type="component" value="Unassembled WGS sequence"/>
</dbReference>
<dbReference type="PANTHER" id="PTHR43194:SF5">
    <property type="entry name" value="PIMELOYL-[ACYL-CARRIER PROTEIN] METHYL ESTER ESTERASE"/>
    <property type="match status" value="1"/>
</dbReference>
<dbReference type="OrthoDB" id="6984192at2"/>
<comment type="caution">
    <text evidence="2">The sequence shown here is derived from an EMBL/GenBank/DDBJ whole genome shotgun (WGS) entry which is preliminary data.</text>
</comment>
<evidence type="ECO:0000313" key="3">
    <source>
        <dbReference type="Proteomes" id="UP000463138"/>
    </source>
</evidence>
<dbReference type="AlphaFoldDB" id="A0A7V7GWB2"/>
<sequence length="306" mass="34727">MHAQNALFNSQGLFTVHTAYYASPAPRGTIILVNGSLATTASFAQTLRYLQADFNVVMFDEPYAGLSKAHNRHERPMSKEQETRLLLDLIDHFNADHLLSFSWGGASAMLALAQNPHSIRRAVIMGFSPVINPAMREYLQTALERLSQCDRRGVAELINGTIGKHLPSLFKRFNFRHICSLDDHEYLQMASHVRQVLSQDSHCYLQDAECIDVPVLFVNGEWDEYTSADDARQFSQLIDQCEFARIAQAGHFLDAENKHAWSQTRDAVMDFLLPAERPVVNYRQQQFTQLLLGGEPEMRMELQAVN</sequence>
<dbReference type="SUPFAM" id="SSF53474">
    <property type="entry name" value="alpha/beta-Hydrolases"/>
    <property type="match status" value="1"/>
</dbReference>
<dbReference type="RefSeq" id="WP_149331365.1">
    <property type="nucleotide sequence ID" value="NZ_QOVF01000001.1"/>
</dbReference>
<accession>A0A7V7GWB2</accession>
<name>A0A7V7GWB2_9GAMM</name>
<dbReference type="InterPro" id="IPR050228">
    <property type="entry name" value="Carboxylesterase_BioH"/>
</dbReference>
<dbReference type="Pfam" id="PF00561">
    <property type="entry name" value="Abhydrolase_1"/>
    <property type="match status" value="1"/>
</dbReference>